<evidence type="ECO:0000256" key="2">
    <source>
        <dbReference type="ARBA" id="ARBA00006275"/>
    </source>
</evidence>
<dbReference type="InterPro" id="IPR011990">
    <property type="entry name" value="TPR-like_helical_dom_sf"/>
</dbReference>
<evidence type="ECO:0000256" key="5">
    <source>
        <dbReference type="ARBA" id="ARBA00023237"/>
    </source>
</evidence>
<dbReference type="EMBL" id="AWGW01000021">
    <property type="protein sequence ID" value="ERK00301.1"/>
    <property type="molecule type" value="Genomic_DNA"/>
</dbReference>
<evidence type="ECO:0000259" key="6">
    <source>
        <dbReference type="Pfam" id="PF07980"/>
    </source>
</evidence>
<proteinExistence type="inferred from homology"/>
<evidence type="ECO:0000259" key="7">
    <source>
        <dbReference type="Pfam" id="PF14322"/>
    </source>
</evidence>
<dbReference type="AlphaFoldDB" id="U2L7H8"/>
<reference evidence="8 9" key="1">
    <citation type="submission" date="2013-08" db="EMBL/GenBank/DDBJ databases">
        <authorList>
            <person name="Durkin A.S."/>
            <person name="Haft D.R."/>
            <person name="McCorrison J."/>
            <person name="Torralba M."/>
            <person name="Gillis M."/>
            <person name="Haft D.H."/>
            <person name="Methe B."/>
            <person name="Sutton G."/>
            <person name="Nelson K.E."/>
        </authorList>
    </citation>
    <scope>NUCLEOTIDE SEQUENCE [LARGE SCALE GENOMIC DNA]</scope>
    <source>
        <strain evidence="8 9">F0493</strain>
    </source>
</reference>
<dbReference type="Pfam" id="PF14322">
    <property type="entry name" value="SusD-like_3"/>
    <property type="match status" value="1"/>
</dbReference>
<evidence type="ECO:0000313" key="9">
    <source>
        <dbReference type="Proteomes" id="UP000017023"/>
    </source>
</evidence>
<dbReference type="GO" id="GO:0009279">
    <property type="term" value="C:cell outer membrane"/>
    <property type="evidence" value="ECO:0007669"/>
    <property type="project" value="UniProtKB-SubCell"/>
</dbReference>
<feature type="domain" description="RagB/SusD" evidence="6">
    <location>
        <begin position="291"/>
        <end position="553"/>
    </location>
</feature>
<feature type="domain" description="SusD-like N-terminal" evidence="7">
    <location>
        <begin position="105"/>
        <end position="230"/>
    </location>
</feature>
<dbReference type="Proteomes" id="UP000017023">
    <property type="component" value="Unassembled WGS sequence"/>
</dbReference>
<dbReference type="PROSITE" id="PS51257">
    <property type="entry name" value="PROKAR_LIPOPROTEIN"/>
    <property type="match status" value="1"/>
</dbReference>
<comment type="subcellular location">
    <subcellularLocation>
        <location evidence="1">Cell outer membrane</location>
    </subcellularLocation>
</comment>
<dbReference type="PATRIC" id="fig|1395125.3.peg.1461"/>
<dbReference type="InterPro" id="IPR012944">
    <property type="entry name" value="SusD_RagB_dom"/>
</dbReference>
<keyword evidence="5" id="KW-0998">Cell outer membrane</keyword>
<comment type="caution">
    <text evidence="8">The sequence shown here is derived from an EMBL/GenBank/DDBJ whole genome shotgun (WGS) entry which is preliminary data.</text>
</comment>
<protein>
    <submittedName>
        <fullName evidence="8">Starch-binding protein, SusD-like family</fullName>
    </submittedName>
</protein>
<gene>
    <name evidence="8" type="ORF">HMPREF9145_2253</name>
</gene>
<accession>U2L7H8</accession>
<evidence type="ECO:0000256" key="3">
    <source>
        <dbReference type="ARBA" id="ARBA00022729"/>
    </source>
</evidence>
<name>U2L7H8_9BACT</name>
<sequence length="554" mass="63798">MKKLFIKSISNYLPTAVLTSFLFMSCSLDRSPLTDLPEKTFWNNSKNAPLSLTSLYRGPITNGVEFAPSDFWSYAGLLYMEHLSDNGFDRRGENNAYFQISSGKLENANRFIKLYWDAAYKRIEMCNRFLEGIQKQPDNASKKRMIAEARFLRATQYHYLASYFKDVPLVTTLLSGEEANQVKKEKQSVILSWCIDEFKAAANDLPRYKDITSSETGRACKQAALAFMGRTCMLLKQWQEGAQAYREIIDLGDNDIAPNYRALFLPNTGVNNKENIFYIAYLANYFGSGLPQHLLSAKDGGWSSSNPSGGLFEAYEFTDGTPFSYDDSRFDPNNLGKNRDPRLDYTIYYNGSMFKGTVYRSSPDYQASLKQRLDYSSEASKTGFMWRKYFDENPIEDITSYSAVTPIIRYAEVLLSYLECMLESNQPITQALLDQTINKVRGRADVHMPGIHELNPDRLREIVRHERRIELAYEGIRYWDLLRWHIAHEVLNGKIWGAPYPNSTQYATATKEIDPTGHCRWYVGKREFRNPQDYTWPIPLAEQNINPNLRENSN</sequence>
<dbReference type="SUPFAM" id="SSF48452">
    <property type="entry name" value="TPR-like"/>
    <property type="match status" value="1"/>
</dbReference>
<keyword evidence="4" id="KW-0472">Membrane</keyword>
<evidence type="ECO:0000256" key="4">
    <source>
        <dbReference type="ARBA" id="ARBA00023136"/>
    </source>
</evidence>
<dbReference type="InterPro" id="IPR033985">
    <property type="entry name" value="SusD-like_N"/>
</dbReference>
<dbReference type="Gene3D" id="1.25.40.390">
    <property type="match status" value="1"/>
</dbReference>
<dbReference type="Pfam" id="PF07980">
    <property type="entry name" value="SusD_RagB"/>
    <property type="match status" value="1"/>
</dbReference>
<evidence type="ECO:0000256" key="1">
    <source>
        <dbReference type="ARBA" id="ARBA00004442"/>
    </source>
</evidence>
<dbReference type="CDD" id="cd08977">
    <property type="entry name" value="SusD"/>
    <property type="match status" value="1"/>
</dbReference>
<keyword evidence="3" id="KW-0732">Signal</keyword>
<comment type="similarity">
    <text evidence="2">Belongs to the SusD family.</text>
</comment>
<organism evidence="8 9">
    <name type="scientific">Segatella salivae F0493</name>
    <dbReference type="NCBI Taxonomy" id="1395125"/>
    <lineage>
        <taxon>Bacteria</taxon>
        <taxon>Pseudomonadati</taxon>
        <taxon>Bacteroidota</taxon>
        <taxon>Bacteroidia</taxon>
        <taxon>Bacteroidales</taxon>
        <taxon>Prevotellaceae</taxon>
        <taxon>Segatella</taxon>
    </lineage>
</organism>
<evidence type="ECO:0000313" key="8">
    <source>
        <dbReference type="EMBL" id="ERK00301.1"/>
    </source>
</evidence>